<proteinExistence type="predicted"/>
<accession>A0A963YX83</accession>
<dbReference type="InterPro" id="IPR018674">
    <property type="entry name" value="DUF2142_membrane"/>
</dbReference>
<evidence type="ECO:0000313" key="2">
    <source>
        <dbReference type="EMBL" id="MCB8878818.1"/>
    </source>
</evidence>
<keyword evidence="1" id="KW-0812">Transmembrane</keyword>
<feature type="transmembrane region" description="Helical" evidence="1">
    <location>
        <begin position="14"/>
        <end position="35"/>
    </location>
</feature>
<keyword evidence="1" id="KW-0472">Membrane</keyword>
<feature type="transmembrane region" description="Helical" evidence="1">
    <location>
        <begin position="158"/>
        <end position="177"/>
    </location>
</feature>
<comment type="caution">
    <text evidence="2">The sequence shown here is derived from an EMBL/GenBank/DDBJ whole genome shotgun (WGS) entry which is preliminary data.</text>
</comment>
<keyword evidence="3" id="KW-1185">Reference proteome</keyword>
<feature type="transmembrane region" description="Helical" evidence="1">
    <location>
        <begin position="363"/>
        <end position="382"/>
    </location>
</feature>
<name>A0A963YX83_9PROT</name>
<dbReference type="EMBL" id="JAESVA010000001">
    <property type="protein sequence ID" value="MCB8878818.1"/>
    <property type="molecule type" value="Genomic_DNA"/>
</dbReference>
<sequence length="485" mass="51762">MTQRSDRIRLIERFVALACFLILVVPLVVYCAWKVPLGQVPDEPNHIARVDSVLRGEVIGYRLKTPNPSTGAPNAGVTGNYGLIYAAAAGNGANAPLPASASAQQRLAWAKAIPWSPAPGFLSSVNTAAYAPIAYIPAALALGVGISRGDGPHDAALAARFGNVIAFTILGCLALLLAGRGRLLLLVTLGLPITIWLAGSCNQDGVLIAVAVLALALLTRQDRAGFWGGTILLAVLALQKPPFLTLMLLPLVLPTAMRGTWAKRISAALAIMIPAVLWSLLVMWHVSVPLLPSAIYHPGPLWAGDPALVFHSAIPAAQISVLLHHPLTVALLPLADKIPTITTPFADLIGILGSYDIRLPSRLYALFSFALLSAAAALLTSAPVMSHRSIAAKCWAWALVLIAALSCAELIYLVEYLTWTPVGFNRIDGIQGRYFVPLLPILALLLGRVLPIPARFGWIWWILPLVALIALDAQLPGIITQYYYR</sequence>
<feature type="transmembrane region" description="Helical" evidence="1">
    <location>
        <begin position="127"/>
        <end position="146"/>
    </location>
</feature>
<feature type="transmembrane region" description="Helical" evidence="1">
    <location>
        <begin position="458"/>
        <end position="484"/>
    </location>
</feature>
<dbReference type="RefSeq" id="WP_227304921.1">
    <property type="nucleotide sequence ID" value="NZ_JAESVA010000001.1"/>
</dbReference>
<evidence type="ECO:0000313" key="3">
    <source>
        <dbReference type="Proteomes" id="UP000721844"/>
    </source>
</evidence>
<feature type="transmembrane region" description="Helical" evidence="1">
    <location>
        <begin position="434"/>
        <end position="451"/>
    </location>
</feature>
<reference evidence="2 3" key="1">
    <citation type="journal article" date="2021" name="Microorganisms">
        <title>Acidisoma silvae sp. nov. and Acidisomacellulosilytica sp. nov., Two Acidophilic Bacteria Isolated from Decaying Wood, Hydrolyzing Cellulose and Producing Poly-3-hydroxybutyrate.</title>
        <authorList>
            <person name="Mieszkin S."/>
            <person name="Pouder E."/>
            <person name="Uroz S."/>
            <person name="Simon-Colin C."/>
            <person name="Alain K."/>
        </authorList>
    </citation>
    <scope>NUCLEOTIDE SEQUENCE [LARGE SCALE GENOMIC DNA]</scope>
    <source>
        <strain evidence="2 3">HW T5.17</strain>
    </source>
</reference>
<feature type="transmembrane region" description="Helical" evidence="1">
    <location>
        <begin position="265"/>
        <end position="286"/>
    </location>
</feature>
<feature type="transmembrane region" description="Helical" evidence="1">
    <location>
        <begin position="227"/>
        <end position="253"/>
    </location>
</feature>
<dbReference type="AlphaFoldDB" id="A0A963YX83"/>
<dbReference type="Proteomes" id="UP000721844">
    <property type="component" value="Unassembled WGS sequence"/>
</dbReference>
<organism evidence="2 3">
    <name type="scientific">Acidisoma cellulosilyticum</name>
    <dbReference type="NCBI Taxonomy" id="2802395"/>
    <lineage>
        <taxon>Bacteria</taxon>
        <taxon>Pseudomonadati</taxon>
        <taxon>Pseudomonadota</taxon>
        <taxon>Alphaproteobacteria</taxon>
        <taxon>Acetobacterales</taxon>
        <taxon>Acidocellaceae</taxon>
        <taxon>Acidisoma</taxon>
    </lineage>
</organism>
<evidence type="ECO:0000256" key="1">
    <source>
        <dbReference type="SAM" id="Phobius"/>
    </source>
</evidence>
<gene>
    <name evidence="2" type="ORF">ACELLULO517_01125</name>
</gene>
<protein>
    <submittedName>
        <fullName evidence="2">DUF2142 domain-containing protein</fullName>
    </submittedName>
</protein>
<feature type="transmembrane region" description="Helical" evidence="1">
    <location>
        <begin position="394"/>
        <end position="414"/>
    </location>
</feature>
<keyword evidence="1" id="KW-1133">Transmembrane helix</keyword>
<dbReference type="Pfam" id="PF09913">
    <property type="entry name" value="DUF2142"/>
    <property type="match status" value="1"/>
</dbReference>